<comment type="caution">
    <text evidence="1">The sequence shown here is derived from an EMBL/GenBank/DDBJ whole genome shotgun (WGS) entry which is preliminary data.</text>
</comment>
<organism evidence="1 2">
    <name type="scientific">Portunus trituberculatus</name>
    <name type="common">Swimming crab</name>
    <name type="synonym">Neptunus trituberculatus</name>
    <dbReference type="NCBI Taxonomy" id="210409"/>
    <lineage>
        <taxon>Eukaryota</taxon>
        <taxon>Metazoa</taxon>
        <taxon>Ecdysozoa</taxon>
        <taxon>Arthropoda</taxon>
        <taxon>Crustacea</taxon>
        <taxon>Multicrustacea</taxon>
        <taxon>Malacostraca</taxon>
        <taxon>Eumalacostraca</taxon>
        <taxon>Eucarida</taxon>
        <taxon>Decapoda</taxon>
        <taxon>Pleocyemata</taxon>
        <taxon>Brachyura</taxon>
        <taxon>Eubrachyura</taxon>
        <taxon>Portunoidea</taxon>
        <taxon>Portunidae</taxon>
        <taxon>Portuninae</taxon>
        <taxon>Portunus</taxon>
    </lineage>
</organism>
<dbReference type="OrthoDB" id="6373776at2759"/>
<proteinExistence type="predicted"/>
<accession>A0A5B7HR67</accession>
<dbReference type="AlphaFoldDB" id="A0A5B7HR67"/>
<sequence>MRNLRTQLSIYVAFESIVVCFYAYCTSNTTLHVDIVESTLLPVATLMRLHFDVWTLRHLDSLASLSLANNPISSQHYPTLVLAHLPRLAYLDHHRVTPQDHADALQLHRYSHYWCSRPVFTLVFFRSVITCFVA</sequence>
<evidence type="ECO:0000313" key="1">
    <source>
        <dbReference type="EMBL" id="MPC75481.1"/>
    </source>
</evidence>
<dbReference type="EMBL" id="VSRR010041233">
    <property type="protein sequence ID" value="MPC75481.1"/>
    <property type="molecule type" value="Genomic_DNA"/>
</dbReference>
<protein>
    <submittedName>
        <fullName evidence="1">Uncharacterized protein</fullName>
    </submittedName>
</protein>
<dbReference type="SUPFAM" id="SSF52058">
    <property type="entry name" value="L domain-like"/>
    <property type="match status" value="1"/>
</dbReference>
<keyword evidence="2" id="KW-1185">Reference proteome</keyword>
<gene>
    <name evidence="1" type="ORF">E2C01_069870</name>
</gene>
<dbReference type="InterPro" id="IPR032675">
    <property type="entry name" value="LRR_dom_sf"/>
</dbReference>
<reference evidence="1 2" key="1">
    <citation type="submission" date="2019-05" db="EMBL/GenBank/DDBJ databases">
        <title>Another draft genome of Portunus trituberculatus and its Hox gene families provides insights of decapod evolution.</title>
        <authorList>
            <person name="Jeong J.-H."/>
            <person name="Song I."/>
            <person name="Kim S."/>
            <person name="Choi T."/>
            <person name="Kim D."/>
            <person name="Ryu S."/>
            <person name="Kim W."/>
        </authorList>
    </citation>
    <scope>NUCLEOTIDE SEQUENCE [LARGE SCALE GENOMIC DNA]</scope>
    <source>
        <tissue evidence="1">Muscle</tissue>
    </source>
</reference>
<dbReference type="Proteomes" id="UP000324222">
    <property type="component" value="Unassembled WGS sequence"/>
</dbReference>
<name>A0A5B7HR67_PORTR</name>
<dbReference type="Gene3D" id="3.80.10.10">
    <property type="entry name" value="Ribonuclease Inhibitor"/>
    <property type="match status" value="1"/>
</dbReference>
<evidence type="ECO:0000313" key="2">
    <source>
        <dbReference type="Proteomes" id="UP000324222"/>
    </source>
</evidence>